<reference evidence="1" key="1">
    <citation type="journal article" date="2020" name="Fungal Divers.">
        <title>Resolving the Mortierellaceae phylogeny through synthesis of multi-gene phylogenetics and phylogenomics.</title>
        <authorList>
            <person name="Vandepol N."/>
            <person name="Liber J."/>
            <person name="Desiro A."/>
            <person name="Na H."/>
            <person name="Kennedy M."/>
            <person name="Barry K."/>
            <person name="Grigoriev I.V."/>
            <person name="Miller A.N."/>
            <person name="O'Donnell K."/>
            <person name="Stajich J.E."/>
            <person name="Bonito G."/>
        </authorList>
    </citation>
    <scope>NUCLEOTIDE SEQUENCE</scope>
    <source>
        <strain evidence="1">NRRL 2591</strain>
    </source>
</reference>
<sequence>MKQQPTMPTNSTQCQDCKLHFPTKGLERLLPVRLRWTGELGIPDLCVTCRRKAYNTYKEPYPPGVDVYIDPKTNDNILPRITLTEATAQYCLLDGHLELLPYIQVHALEAVNGVYKVKMYEERHVLEKARCLYGGDVGIDNARDAFSWQKGGGIDLPPVGAVRERRNRIREKFLQRELFAPSKLPTIQSYIEYGRGDLREIVNALAI</sequence>
<protein>
    <submittedName>
        <fullName evidence="1">Uncharacterized protein</fullName>
    </submittedName>
</protein>
<keyword evidence="2" id="KW-1185">Reference proteome</keyword>
<name>A0A9P6JXW8_9FUNG</name>
<proteinExistence type="predicted"/>
<dbReference type="CDD" id="cd21075">
    <property type="entry name" value="DBD_XPA-like"/>
    <property type="match status" value="1"/>
</dbReference>
<dbReference type="Proteomes" id="UP000723463">
    <property type="component" value="Unassembled WGS sequence"/>
</dbReference>
<organism evidence="1 2">
    <name type="scientific">Mortierella hygrophila</name>
    <dbReference type="NCBI Taxonomy" id="979708"/>
    <lineage>
        <taxon>Eukaryota</taxon>
        <taxon>Fungi</taxon>
        <taxon>Fungi incertae sedis</taxon>
        <taxon>Mucoromycota</taxon>
        <taxon>Mortierellomycotina</taxon>
        <taxon>Mortierellomycetes</taxon>
        <taxon>Mortierellales</taxon>
        <taxon>Mortierellaceae</taxon>
        <taxon>Mortierella</taxon>
    </lineage>
</organism>
<comment type="caution">
    <text evidence="1">The sequence shown here is derived from an EMBL/GenBank/DDBJ whole genome shotgun (WGS) entry which is preliminary data.</text>
</comment>
<dbReference type="AlphaFoldDB" id="A0A9P6JXW8"/>
<gene>
    <name evidence="1" type="ORF">EC957_009501</name>
</gene>
<evidence type="ECO:0000313" key="2">
    <source>
        <dbReference type="Proteomes" id="UP000723463"/>
    </source>
</evidence>
<dbReference type="EMBL" id="JAAAXW010000522">
    <property type="protein sequence ID" value="KAF9536875.1"/>
    <property type="molecule type" value="Genomic_DNA"/>
</dbReference>
<evidence type="ECO:0000313" key="1">
    <source>
        <dbReference type="EMBL" id="KAF9536875.1"/>
    </source>
</evidence>
<accession>A0A9P6JXW8</accession>